<dbReference type="GO" id="GO:0055085">
    <property type="term" value="P:transmembrane transport"/>
    <property type="evidence" value="ECO:0007669"/>
    <property type="project" value="InterPro"/>
</dbReference>
<evidence type="ECO:0000313" key="12">
    <source>
        <dbReference type="Proteomes" id="UP000195729"/>
    </source>
</evidence>
<keyword evidence="6 8" id="KW-1133">Transmembrane helix</keyword>
<comment type="subcellular location">
    <subcellularLocation>
        <location evidence="1">Cell inner membrane</location>
        <topology evidence="1">Multi-pass membrane protein</topology>
    </subcellularLocation>
    <subcellularLocation>
        <location evidence="8">Cell membrane</location>
        <topology evidence="8">Multi-pass membrane protein</topology>
    </subcellularLocation>
</comment>
<evidence type="ECO:0000256" key="2">
    <source>
        <dbReference type="ARBA" id="ARBA00022448"/>
    </source>
</evidence>
<evidence type="ECO:0000313" key="13">
    <source>
        <dbReference type="Proteomes" id="UP000195814"/>
    </source>
</evidence>
<dbReference type="KEGG" id="tci:A7K98_20455"/>
<dbReference type="EMBL" id="CP015579">
    <property type="protein sequence ID" value="ARU95872.1"/>
    <property type="molecule type" value="Genomic_DNA"/>
</dbReference>
<evidence type="ECO:0000313" key="10">
    <source>
        <dbReference type="EMBL" id="ARU95872.1"/>
    </source>
</evidence>
<evidence type="ECO:0000313" key="11">
    <source>
        <dbReference type="EMBL" id="ARU99912.1"/>
    </source>
</evidence>
<evidence type="ECO:0000259" key="9">
    <source>
        <dbReference type="PROSITE" id="PS50928"/>
    </source>
</evidence>
<dbReference type="PANTHER" id="PTHR30151">
    <property type="entry name" value="ALKANE SULFONATE ABC TRANSPORTER-RELATED, MEMBRANE SUBUNIT"/>
    <property type="match status" value="1"/>
</dbReference>
<protein>
    <submittedName>
        <fullName evidence="10">Lipid kinase</fullName>
    </submittedName>
</protein>
<evidence type="ECO:0000256" key="6">
    <source>
        <dbReference type="ARBA" id="ARBA00022989"/>
    </source>
</evidence>
<proteinExistence type="inferred from homology"/>
<dbReference type="GO" id="GO:0016301">
    <property type="term" value="F:kinase activity"/>
    <property type="evidence" value="ECO:0007669"/>
    <property type="project" value="UniProtKB-KW"/>
</dbReference>
<evidence type="ECO:0000256" key="1">
    <source>
        <dbReference type="ARBA" id="ARBA00004429"/>
    </source>
</evidence>
<feature type="transmembrane region" description="Helical" evidence="8">
    <location>
        <begin position="114"/>
        <end position="134"/>
    </location>
</feature>
<dbReference type="RefSeq" id="WP_087490211.1">
    <property type="nucleotide sequence ID" value="NZ_CP015579.1"/>
</dbReference>
<dbReference type="Pfam" id="PF00528">
    <property type="entry name" value="BPD_transp_1"/>
    <property type="match status" value="1"/>
</dbReference>
<dbReference type="InterPro" id="IPR035906">
    <property type="entry name" value="MetI-like_sf"/>
</dbReference>
<feature type="transmembrane region" description="Helical" evidence="8">
    <location>
        <begin position="83"/>
        <end position="107"/>
    </location>
</feature>
<comment type="similarity">
    <text evidence="8">Belongs to the binding-protein-dependent transport system permease family.</text>
</comment>
<keyword evidence="2 8" id="KW-0813">Transport</keyword>
<feature type="transmembrane region" description="Helical" evidence="8">
    <location>
        <begin position="198"/>
        <end position="217"/>
    </location>
</feature>
<dbReference type="OrthoDB" id="258894at2"/>
<keyword evidence="3" id="KW-1003">Cell membrane</keyword>
<dbReference type="CDD" id="cd06261">
    <property type="entry name" value="TM_PBP2"/>
    <property type="match status" value="1"/>
</dbReference>
<feature type="transmembrane region" description="Helical" evidence="8">
    <location>
        <begin position="12"/>
        <end position="32"/>
    </location>
</feature>
<dbReference type="Gene3D" id="1.10.3720.10">
    <property type="entry name" value="MetI-like"/>
    <property type="match status" value="1"/>
</dbReference>
<name>A0A1Y0LPH2_TATCI</name>
<keyword evidence="10" id="KW-0808">Transferase</keyword>
<feature type="domain" description="ABC transmembrane type-1" evidence="9">
    <location>
        <begin position="76"/>
        <end position="260"/>
    </location>
</feature>
<accession>A0A1Y0LPH2</accession>
<organism evidence="10 13">
    <name type="scientific">Tatumella citrea</name>
    <name type="common">Pantoea citrea</name>
    <dbReference type="NCBI Taxonomy" id="53336"/>
    <lineage>
        <taxon>Bacteria</taxon>
        <taxon>Pseudomonadati</taxon>
        <taxon>Pseudomonadota</taxon>
        <taxon>Gammaproteobacteria</taxon>
        <taxon>Enterobacterales</taxon>
        <taxon>Erwiniaceae</taxon>
        <taxon>Tatumella</taxon>
    </lineage>
</organism>
<sequence length="270" mass="30138">MKKMINYQPPRLSRGLMGLLPLMLLVLVYLMASDARLSVNAFDKLLPSFSSMGDAFYRAAFTRDPRTGQYLLWTDTYASLLRLLSGIGISAFLGLALGIFCGALPAVRALISPLVTLFALIPPLAVLPILFIIFGLGELSKVVLIAVGVTPFIARDLQQHVQSIPQEQLIKAQTLSAHSGQILWRIILPQLLPRLFDAVRLSLGSAWLFLIAAEAIAATEGLGYRIFLMRRYLAMDMILPYVAWITLLAFTLDALLRIISRRCWPWYYVK</sequence>
<dbReference type="Proteomes" id="UP000195729">
    <property type="component" value="Chromosome"/>
</dbReference>
<dbReference type="InterPro" id="IPR000515">
    <property type="entry name" value="MetI-like"/>
</dbReference>
<dbReference type="PROSITE" id="PS50928">
    <property type="entry name" value="ABC_TM1"/>
    <property type="match status" value="1"/>
</dbReference>
<evidence type="ECO:0000256" key="8">
    <source>
        <dbReference type="RuleBase" id="RU363032"/>
    </source>
</evidence>
<dbReference type="GO" id="GO:0005886">
    <property type="term" value="C:plasma membrane"/>
    <property type="evidence" value="ECO:0007669"/>
    <property type="project" value="UniProtKB-SubCell"/>
</dbReference>
<dbReference type="AlphaFoldDB" id="A0A1Y0LPH2"/>
<keyword evidence="4" id="KW-0997">Cell inner membrane</keyword>
<dbReference type="SUPFAM" id="SSF161098">
    <property type="entry name" value="MetI-like"/>
    <property type="match status" value="1"/>
</dbReference>
<dbReference type="Proteomes" id="UP000195814">
    <property type="component" value="Chromosome"/>
</dbReference>
<evidence type="ECO:0000256" key="5">
    <source>
        <dbReference type="ARBA" id="ARBA00022692"/>
    </source>
</evidence>
<dbReference type="PANTHER" id="PTHR30151:SF0">
    <property type="entry name" value="ABC TRANSPORTER PERMEASE PROTEIN MJ0413-RELATED"/>
    <property type="match status" value="1"/>
</dbReference>
<evidence type="ECO:0000256" key="7">
    <source>
        <dbReference type="ARBA" id="ARBA00023136"/>
    </source>
</evidence>
<keyword evidence="5 8" id="KW-0812">Transmembrane</keyword>
<evidence type="ECO:0000256" key="4">
    <source>
        <dbReference type="ARBA" id="ARBA00022519"/>
    </source>
</evidence>
<feature type="transmembrane region" description="Helical" evidence="8">
    <location>
        <begin position="238"/>
        <end position="259"/>
    </location>
</feature>
<keyword evidence="10" id="KW-0418">Kinase</keyword>
<gene>
    <name evidence="10" type="ORF">A7K98_20455</name>
    <name evidence="11" type="ORF">A7K99_20440</name>
</gene>
<evidence type="ECO:0000256" key="3">
    <source>
        <dbReference type="ARBA" id="ARBA00022475"/>
    </source>
</evidence>
<keyword evidence="7 8" id="KW-0472">Membrane</keyword>
<reference evidence="12 13" key="1">
    <citation type="submission" date="2016-05" db="EMBL/GenBank/DDBJ databases">
        <title>Complete genome sequence of two 2,5-diketo-D-glunonic acid producing strain Tatumella citrea.</title>
        <authorList>
            <person name="Duan C."/>
            <person name="Yang J."/>
            <person name="Yang S."/>
        </authorList>
    </citation>
    <scope>NUCLEOTIDE SEQUENCE [LARGE SCALE GENOMIC DNA]</scope>
    <source>
        <strain evidence="11 12">ATCC 39140</strain>
        <strain evidence="10 13">DSM 13699</strain>
    </source>
</reference>
<keyword evidence="12" id="KW-1185">Reference proteome</keyword>
<dbReference type="EMBL" id="CP015581">
    <property type="protein sequence ID" value="ARU99912.1"/>
    <property type="molecule type" value="Genomic_DNA"/>
</dbReference>